<feature type="non-terminal residue" evidence="2">
    <location>
        <position position="268"/>
    </location>
</feature>
<evidence type="ECO:0000256" key="1">
    <source>
        <dbReference type="SAM" id="MobiDB-lite"/>
    </source>
</evidence>
<feature type="compositionally biased region" description="Polar residues" evidence="1">
    <location>
        <begin position="30"/>
        <end position="47"/>
    </location>
</feature>
<dbReference type="GO" id="GO:0051513">
    <property type="term" value="P:regulation of monopolar cell growth"/>
    <property type="evidence" value="ECO:0007669"/>
    <property type="project" value="InterPro"/>
</dbReference>
<dbReference type="InterPro" id="IPR033334">
    <property type="entry name" value="LNG1/2"/>
</dbReference>
<sequence>AGSLTAPIDKGETLKTKEEELKHDHASVSLRVSKNPVSPQRGVSQVITRIPLETTPWKQEGGSRGSQRPPFKGKDGQGNIVERLIEGTLVADHAKHTMEQPSHVSVLDAFYTEESPSPVRKRLNTLYGAYDEYIHFEEAQANNTNVDHHSEFNIMKLENIKSLVHQIELLNTNTDDDATIVNDTTSFSSDGETGVHRYGGLVLNSPFRQKENHKGNIVERLIEGTPVADHAKHTMEQPSHVSVLDAFYTEESPSPVRKRLNTLYGACP</sequence>
<protein>
    <submittedName>
        <fullName evidence="2">Protein longifolia 2-like</fullName>
    </submittedName>
</protein>
<gene>
    <name evidence="2" type="ORF">Tci_666094</name>
</gene>
<accession>A0A699KL61</accession>
<organism evidence="2">
    <name type="scientific">Tanacetum cinerariifolium</name>
    <name type="common">Dalmatian daisy</name>
    <name type="synonym">Chrysanthemum cinerariifolium</name>
    <dbReference type="NCBI Taxonomy" id="118510"/>
    <lineage>
        <taxon>Eukaryota</taxon>
        <taxon>Viridiplantae</taxon>
        <taxon>Streptophyta</taxon>
        <taxon>Embryophyta</taxon>
        <taxon>Tracheophyta</taxon>
        <taxon>Spermatophyta</taxon>
        <taxon>Magnoliopsida</taxon>
        <taxon>eudicotyledons</taxon>
        <taxon>Gunneridae</taxon>
        <taxon>Pentapetalae</taxon>
        <taxon>asterids</taxon>
        <taxon>campanulids</taxon>
        <taxon>Asterales</taxon>
        <taxon>Asteraceae</taxon>
        <taxon>Asteroideae</taxon>
        <taxon>Anthemideae</taxon>
        <taxon>Anthemidinae</taxon>
        <taxon>Tanacetum</taxon>
    </lineage>
</organism>
<dbReference type="AlphaFoldDB" id="A0A699KL61"/>
<name>A0A699KL61_TANCI</name>
<dbReference type="EMBL" id="BKCJ010518527">
    <property type="protein sequence ID" value="GFA94122.1"/>
    <property type="molecule type" value="Genomic_DNA"/>
</dbReference>
<feature type="region of interest" description="Disordered" evidence="1">
    <location>
        <begin position="1"/>
        <end position="77"/>
    </location>
</feature>
<feature type="compositionally biased region" description="Basic and acidic residues" evidence="1">
    <location>
        <begin position="9"/>
        <end position="26"/>
    </location>
</feature>
<dbReference type="PANTHER" id="PTHR31680:SF21">
    <property type="entry name" value="DUF4378 DOMAIN-CONTAINING PROTEIN"/>
    <property type="match status" value="1"/>
</dbReference>
<dbReference type="PANTHER" id="PTHR31680">
    <property type="entry name" value="LONGIFOLIA PROTEIN"/>
    <property type="match status" value="1"/>
</dbReference>
<feature type="non-terminal residue" evidence="2">
    <location>
        <position position="1"/>
    </location>
</feature>
<reference evidence="2" key="1">
    <citation type="journal article" date="2019" name="Sci. Rep.">
        <title>Draft genome of Tanacetum cinerariifolium, the natural source of mosquito coil.</title>
        <authorList>
            <person name="Yamashiro T."/>
            <person name="Shiraishi A."/>
            <person name="Satake H."/>
            <person name="Nakayama K."/>
        </authorList>
    </citation>
    <scope>NUCLEOTIDE SEQUENCE</scope>
</reference>
<comment type="caution">
    <text evidence="2">The sequence shown here is derived from an EMBL/GenBank/DDBJ whole genome shotgun (WGS) entry which is preliminary data.</text>
</comment>
<proteinExistence type="predicted"/>
<evidence type="ECO:0000313" key="2">
    <source>
        <dbReference type="EMBL" id="GFA94122.1"/>
    </source>
</evidence>